<proteinExistence type="predicted"/>
<reference evidence="2 3" key="1">
    <citation type="submission" date="2015-07" db="EMBL/GenBank/DDBJ databases">
        <title>The genome of Habropoda laboriosa.</title>
        <authorList>
            <person name="Pan H."/>
            <person name="Kapheim K."/>
        </authorList>
    </citation>
    <scope>NUCLEOTIDE SEQUENCE [LARGE SCALE GENOMIC DNA]</scope>
    <source>
        <strain evidence="2">0110345459</strain>
    </source>
</reference>
<name>A0A0L7QJ18_9HYME</name>
<dbReference type="AlphaFoldDB" id="A0A0L7QJ18"/>
<dbReference type="Proteomes" id="UP000053825">
    <property type="component" value="Unassembled WGS sequence"/>
</dbReference>
<evidence type="ECO:0000313" key="2">
    <source>
        <dbReference type="EMBL" id="KOC58564.1"/>
    </source>
</evidence>
<gene>
    <name evidence="2" type="ORF">WH47_09458</name>
</gene>
<evidence type="ECO:0000313" key="3">
    <source>
        <dbReference type="Proteomes" id="UP000053825"/>
    </source>
</evidence>
<organism evidence="2 3">
    <name type="scientific">Habropoda laboriosa</name>
    <dbReference type="NCBI Taxonomy" id="597456"/>
    <lineage>
        <taxon>Eukaryota</taxon>
        <taxon>Metazoa</taxon>
        <taxon>Ecdysozoa</taxon>
        <taxon>Arthropoda</taxon>
        <taxon>Hexapoda</taxon>
        <taxon>Insecta</taxon>
        <taxon>Pterygota</taxon>
        <taxon>Neoptera</taxon>
        <taxon>Endopterygota</taxon>
        <taxon>Hymenoptera</taxon>
        <taxon>Apocrita</taxon>
        <taxon>Aculeata</taxon>
        <taxon>Apoidea</taxon>
        <taxon>Anthophila</taxon>
        <taxon>Apidae</taxon>
        <taxon>Habropoda</taxon>
    </lineage>
</organism>
<keyword evidence="1" id="KW-0175">Coiled coil</keyword>
<evidence type="ECO:0000256" key="1">
    <source>
        <dbReference type="SAM" id="Coils"/>
    </source>
</evidence>
<dbReference type="EMBL" id="KQ415586">
    <property type="protein sequence ID" value="KOC58564.1"/>
    <property type="molecule type" value="Genomic_DNA"/>
</dbReference>
<protein>
    <submittedName>
        <fullName evidence="2">Uncharacterized protein</fullName>
    </submittedName>
</protein>
<sequence>MWECEIMNIHEQFLFELKGRGFNFKDTSYTEFGFNDEVLNMVYEMFLAGYDKYMLLAKKHGSTIVDYINLGEKDALHLLNDLNPKLKGRFLRACNSLAKVVDEVREFYPDANIYLTNDVPNLLLGHPNAGQGQGLPQFEVVACSSNNLIRRIDGGDWEMALNPYVFDFAEELLANKQAEITKLKQKLEKLESGRLGCAGWYLEGELDLQANITHWKKLPKAPKGYIGDSANVNKEITELAEEESK</sequence>
<accession>A0A0L7QJ18</accession>
<keyword evidence="3" id="KW-1185">Reference proteome</keyword>
<feature type="coiled-coil region" evidence="1">
    <location>
        <begin position="166"/>
        <end position="193"/>
    </location>
</feature>